<sequence>MTSTTRKRKTLLPLLLLFLVIFLYRPRDDLKKTLDNVIDELALLTLSEIANLTRGLGSRLTLNPCKREWILPPGQDWPTLNPNEDCSIVLEGKPSLEICHLISGKRLLFVGPDTTYHLHSLWLDSLESHEKRSHRCLGRDYCTFHHICRPPASTDSEDLEEHSGRKKKLPQRSTLLAHNSSLLQYALSTTLYASLDKQDAAYSYPTVDTQTRIRTSNTFWLRQARKSDIIIMNRGPVPAPASTYPIGDWTFAQILCRNVNYLSLSSCDYDLEHLLANAAIHATIDSFLPGVLRTLRVMSIDRDITDSLIFWHGSWFIQPLCAKTGLPKGFPLLRDIYSNSKIDGFIDSWSLYYNSQALYNITYVPLAIPGYPGRSHMRFFRKDSALKPHQIKDCIRHPWPRFAEDILDRPAFK</sequence>
<protein>
    <recommendedName>
        <fullName evidence="4">C3H1-type domain-containing protein</fullName>
    </recommendedName>
</protein>
<accession>A0A409XG65</accession>
<evidence type="ECO:0000313" key="2">
    <source>
        <dbReference type="EMBL" id="PPQ89741.1"/>
    </source>
</evidence>
<feature type="signal peptide" evidence="1">
    <location>
        <begin position="1"/>
        <end position="26"/>
    </location>
</feature>
<dbReference type="STRING" id="93625.A0A409XG65"/>
<evidence type="ECO:0000256" key="1">
    <source>
        <dbReference type="SAM" id="SignalP"/>
    </source>
</evidence>
<dbReference type="OrthoDB" id="3020812at2759"/>
<feature type="chain" id="PRO_5019250994" description="C3H1-type domain-containing protein" evidence="1">
    <location>
        <begin position="27"/>
        <end position="413"/>
    </location>
</feature>
<gene>
    <name evidence="2" type="ORF">CVT25_014142</name>
</gene>
<reference evidence="2 3" key="1">
    <citation type="journal article" date="2018" name="Evol. Lett.">
        <title>Horizontal gene cluster transfer increased hallucinogenic mushroom diversity.</title>
        <authorList>
            <person name="Reynolds H.T."/>
            <person name="Vijayakumar V."/>
            <person name="Gluck-Thaler E."/>
            <person name="Korotkin H.B."/>
            <person name="Matheny P.B."/>
            <person name="Slot J.C."/>
        </authorList>
    </citation>
    <scope>NUCLEOTIDE SEQUENCE [LARGE SCALE GENOMIC DNA]</scope>
    <source>
        <strain evidence="2 3">2631</strain>
    </source>
</reference>
<keyword evidence="3" id="KW-1185">Reference proteome</keyword>
<dbReference type="Proteomes" id="UP000283269">
    <property type="component" value="Unassembled WGS sequence"/>
</dbReference>
<keyword evidence="1" id="KW-0732">Signal</keyword>
<dbReference type="InParanoid" id="A0A409XG65"/>
<comment type="caution">
    <text evidence="2">The sequence shown here is derived from an EMBL/GenBank/DDBJ whole genome shotgun (WGS) entry which is preliminary data.</text>
</comment>
<name>A0A409XG65_PSICY</name>
<evidence type="ECO:0008006" key="4">
    <source>
        <dbReference type="Google" id="ProtNLM"/>
    </source>
</evidence>
<dbReference type="AlphaFoldDB" id="A0A409XG65"/>
<dbReference type="EMBL" id="NHYD01001843">
    <property type="protein sequence ID" value="PPQ89741.1"/>
    <property type="molecule type" value="Genomic_DNA"/>
</dbReference>
<evidence type="ECO:0000313" key="3">
    <source>
        <dbReference type="Proteomes" id="UP000283269"/>
    </source>
</evidence>
<proteinExistence type="predicted"/>
<organism evidence="2 3">
    <name type="scientific">Psilocybe cyanescens</name>
    <dbReference type="NCBI Taxonomy" id="93625"/>
    <lineage>
        <taxon>Eukaryota</taxon>
        <taxon>Fungi</taxon>
        <taxon>Dikarya</taxon>
        <taxon>Basidiomycota</taxon>
        <taxon>Agaricomycotina</taxon>
        <taxon>Agaricomycetes</taxon>
        <taxon>Agaricomycetidae</taxon>
        <taxon>Agaricales</taxon>
        <taxon>Agaricineae</taxon>
        <taxon>Strophariaceae</taxon>
        <taxon>Psilocybe</taxon>
    </lineage>
</organism>